<keyword evidence="4" id="KW-0963">Cytoplasm</keyword>
<dbReference type="Gene3D" id="3.20.20.70">
    <property type="entry name" value="Aldolase class I"/>
    <property type="match status" value="1"/>
</dbReference>
<evidence type="ECO:0000256" key="3">
    <source>
        <dbReference type="ARBA" id="ARBA00012086"/>
    </source>
</evidence>
<evidence type="ECO:0000256" key="4">
    <source>
        <dbReference type="ARBA" id="ARBA00022490"/>
    </source>
</evidence>
<comment type="function">
    <text evidence="1">Catalyzes the condensation of (S)-aspartate-beta-semialdehyde [(S)-ASA] and pyruvate to 4-hydroxy-tetrahydrodipicolinate (HTPA).</text>
</comment>
<accession>A0A644XQ63</accession>
<dbReference type="InterPro" id="IPR002220">
    <property type="entry name" value="DapA-like"/>
</dbReference>
<dbReference type="Pfam" id="PF00701">
    <property type="entry name" value="DHDPS"/>
    <property type="match status" value="1"/>
</dbReference>
<dbReference type="PROSITE" id="PS00665">
    <property type="entry name" value="DHDPS_1"/>
    <property type="match status" value="1"/>
</dbReference>
<name>A0A644XQ63_9ZZZZ</name>
<dbReference type="InterPro" id="IPR020624">
    <property type="entry name" value="Schiff_base-form_aldolases_CS"/>
</dbReference>
<sequence length="303" mass="32913">MRELSFKGVHTALITPFTRKDNLDEERLEQIIEAQIQSGVDGLVPCGTTGESPTLSHDEHDRTIALTVKYANGRVPVIAGTGSNATSEAIRLSRHAQQAGVDAVLLVNPYYNKPTQKGLYLHFKAIAESVDIPCILYNIKGRTGVNIETETVKALSDACSNIVGVKEASGSLEQMRAVIEATHGKFHVLSGDDNLSLPLIESGGDGVISVGSNICPAYISKMIHLALEGKFEAARAMEAKLAGFFKACFLETNPIPIKTAMARYGWCEESFRLPMCSFENEGNRARLYAELDALDEIGAITRR</sequence>
<evidence type="ECO:0000256" key="8">
    <source>
        <dbReference type="ARBA" id="ARBA00023239"/>
    </source>
</evidence>
<keyword evidence="5" id="KW-0028">Amino-acid biosynthesis</keyword>
<dbReference type="EC" id="4.3.3.7" evidence="3"/>
<proteinExistence type="inferred from homology"/>
<keyword evidence="6" id="KW-0220">Diaminopimelate biosynthesis</keyword>
<dbReference type="GO" id="GO:0009089">
    <property type="term" value="P:lysine biosynthetic process via diaminopimelate"/>
    <property type="evidence" value="ECO:0007669"/>
    <property type="project" value="UniProtKB-UniPathway"/>
</dbReference>
<dbReference type="SMART" id="SM01130">
    <property type="entry name" value="DHDPS"/>
    <property type="match status" value="1"/>
</dbReference>
<dbReference type="GO" id="GO:0008840">
    <property type="term" value="F:4-hydroxy-tetrahydrodipicolinate synthase activity"/>
    <property type="evidence" value="ECO:0007669"/>
    <property type="project" value="UniProtKB-EC"/>
</dbReference>
<evidence type="ECO:0000256" key="1">
    <source>
        <dbReference type="ARBA" id="ARBA00003294"/>
    </source>
</evidence>
<dbReference type="PIRSF" id="PIRSF001365">
    <property type="entry name" value="DHDPS"/>
    <property type="match status" value="1"/>
</dbReference>
<dbReference type="InterPro" id="IPR005263">
    <property type="entry name" value="DapA"/>
</dbReference>
<evidence type="ECO:0000256" key="5">
    <source>
        <dbReference type="ARBA" id="ARBA00022605"/>
    </source>
</evidence>
<keyword evidence="7" id="KW-0457">Lysine biosynthesis</keyword>
<evidence type="ECO:0000313" key="11">
    <source>
        <dbReference type="EMBL" id="MPM18117.1"/>
    </source>
</evidence>
<evidence type="ECO:0000256" key="6">
    <source>
        <dbReference type="ARBA" id="ARBA00022915"/>
    </source>
</evidence>
<protein>
    <recommendedName>
        <fullName evidence="3">4-hydroxy-tetrahydrodipicolinate synthase</fullName>
        <ecNumber evidence="3">4.3.3.7</ecNumber>
    </recommendedName>
</protein>
<evidence type="ECO:0000256" key="10">
    <source>
        <dbReference type="ARBA" id="ARBA00047836"/>
    </source>
</evidence>
<dbReference type="EMBL" id="VSSQ01002922">
    <property type="protein sequence ID" value="MPM18117.1"/>
    <property type="molecule type" value="Genomic_DNA"/>
</dbReference>
<dbReference type="PRINTS" id="PR00146">
    <property type="entry name" value="DHPICSNTHASE"/>
</dbReference>
<reference evidence="11" key="1">
    <citation type="submission" date="2019-08" db="EMBL/GenBank/DDBJ databases">
        <authorList>
            <person name="Kucharzyk K."/>
            <person name="Murdoch R.W."/>
            <person name="Higgins S."/>
            <person name="Loffler F."/>
        </authorList>
    </citation>
    <scope>NUCLEOTIDE SEQUENCE</scope>
</reference>
<dbReference type="SUPFAM" id="SSF51569">
    <property type="entry name" value="Aldolase"/>
    <property type="match status" value="1"/>
</dbReference>
<dbReference type="PANTHER" id="PTHR12128">
    <property type="entry name" value="DIHYDRODIPICOLINATE SYNTHASE"/>
    <property type="match status" value="1"/>
</dbReference>
<evidence type="ECO:0000256" key="7">
    <source>
        <dbReference type="ARBA" id="ARBA00023154"/>
    </source>
</evidence>
<dbReference type="GO" id="GO:0005829">
    <property type="term" value="C:cytosol"/>
    <property type="evidence" value="ECO:0007669"/>
    <property type="project" value="TreeGrafter"/>
</dbReference>
<dbReference type="NCBIfam" id="TIGR00674">
    <property type="entry name" value="dapA"/>
    <property type="match status" value="1"/>
</dbReference>
<comment type="caution">
    <text evidence="11">The sequence shown here is derived from an EMBL/GenBank/DDBJ whole genome shotgun (WGS) entry which is preliminary data.</text>
</comment>
<comment type="pathway">
    <text evidence="2">Amino-acid biosynthesis; L-lysine biosynthesis via DAP pathway; (S)-tetrahydrodipicolinate from L-aspartate: step 3/4.</text>
</comment>
<dbReference type="AlphaFoldDB" id="A0A644XQ63"/>
<keyword evidence="8 11" id="KW-0456">Lyase</keyword>
<dbReference type="GO" id="GO:0019877">
    <property type="term" value="P:diaminopimelate biosynthetic process"/>
    <property type="evidence" value="ECO:0007669"/>
    <property type="project" value="UniProtKB-KW"/>
</dbReference>
<dbReference type="PANTHER" id="PTHR12128:SF66">
    <property type="entry name" value="4-HYDROXY-2-OXOGLUTARATE ALDOLASE, MITOCHONDRIAL"/>
    <property type="match status" value="1"/>
</dbReference>
<keyword evidence="9" id="KW-0704">Schiff base</keyword>
<dbReference type="HAMAP" id="MF_00418">
    <property type="entry name" value="DapA"/>
    <property type="match status" value="1"/>
</dbReference>
<dbReference type="UniPathway" id="UPA00034">
    <property type="reaction ID" value="UER00017"/>
</dbReference>
<evidence type="ECO:0000256" key="9">
    <source>
        <dbReference type="ARBA" id="ARBA00023270"/>
    </source>
</evidence>
<gene>
    <name evidence="11" type="primary">dapA_29</name>
    <name evidence="11" type="ORF">SDC9_64523</name>
</gene>
<evidence type="ECO:0000256" key="2">
    <source>
        <dbReference type="ARBA" id="ARBA00005120"/>
    </source>
</evidence>
<dbReference type="CDD" id="cd00950">
    <property type="entry name" value="DHDPS"/>
    <property type="match status" value="1"/>
</dbReference>
<dbReference type="InterPro" id="IPR013785">
    <property type="entry name" value="Aldolase_TIM"/>
</dbReference>
<organism evidence="11">
    <name type="scientific">bioreactor metagenome</name>
    <dbReference type="NCBI Taxonomy" id="1076179"/>
    <lineage>
        <taxon>unclassified sequences</taxon>
        <taxon>metagenomes</taxon>
        <taxon>ecological metagenomes</taxon>
    </lineage>
</organism>
<comment type="catalytic activity">
    <reaction evidence="10">
        <text>L-aspartate 4-semialdehyde + pyruvate = (2S,4S)-4-hydroxy-2,3,4,5-tetrahydrodipicolinate + H2O + H(+)</text>
        <dbReference type="Rhea" id="RHEA:34171"/>
        <dbReference type="ChEBI" id="CHEBI:15361"/>
        <dbReference type="ChEBI" id="CHEBI:15377"/>
        <dbReference type="ChEBI" id="CHEBI:15378"/>
        <dbReference type="ChEBI" id="CHEBI:67139"/>
        <dbReference type="ChEBI" id="CHEBI:537519"/>
        <dbReference type="EC" id="4.3.3.7"/>
    </reaction>
</comment>